<evidence type="ECO:0000259" key="6">
    <source>
        <dbReference type="PROSITE" id="PS50249"/>
    </source>
</evidence>
<dbReference type="InterPro" id="IPR025657">
    <property type="entry name" value="RadC_JAB"/>
</dbReference>
<evidence type="ECO:0000313" key="8">
    <source>
        <dbReference type="Proteomes" id="UP001107961"/>
    </source>
</evidence>
<comment type="caution">
    <text evidence="7">The sequence shown here is derived from an EMBL/GenBank/DDBJ whole genome shotgun (WGS) entry which is preliminary data.</text>
</comment>
<keyword evidence="3" id="KW-0378">Hydrolase</keyword>
<dbReference type="GO" id="GO:0006508">
    <property type="term" value="P:proteolysis"/>
    <property type="evidence" value="ECO:0007669"/>
    <property type="project" value="UniProtKB-KW"/>
</dbReference>
<evidence type="ECO:0000256" key="3">
    <source>
        <dbReference type="ARBA" id="ARBA00022801"/>
    </source>
</evidence>
<organism evidence="7 8">
    <name type="scientific">Alloalcanivorax xenomutans</name>
    <dbReference type="NCBI Taxonomy" id="1094342"/>
    <lineage>
        <taxon>Bacteria</taxon>
        <taxon>Pseudomonadati</taxon>
        <taxon>Pseudomonadota</taxon>
        <taxon>Gammaproteobacteria</taxon>
        <taxon>Oceanospirillales</taxon>
        <taxon>Alcanivoracaceae</taxon>
        <taxon>Alloalcanivorax</taxon>
    </lineage>
</organism>
<evidence type="ECO:0000256" key="1">
    <source>
        <dbReference type="ARBA" id="ARBA00022670"/>
    </source>
</evidence>
<sequence>MSLSETVSDGTTCALVDYASIQEDPLIRQAIGVLEERLFRRGASLTSPTAVREYLRLKLASEALEVFAVVFLDAQHCVIAYEQMFRGTIDGAAVYPRAVVKRAIEHNCAAVILAHCHPSGSTEPSQADKAITTRLKSALELVDVRVLDHFIIGEGVPFSFAEVGLL</sequence>
<feature type="domain" description="MPN" evidence="6">
    <location>
        <begin position="44"/>
        <end position="166"/>
    </location>
</feature>
<dbReference type="Proteomes" id="UP001107961">
    <property type="component" value="Unassembled WGS sequence"/>
</dbReference>
<reference evidence="7" key="1">
    <citation type="submission" date="2022-01" db="EMBL/GenBank/DDBJ databases">
        <authorList>
            <person name="Karlyshev A.V."/>
            <person name="Jaspars M."/>
        </authorList>
    </citation>
    <scope>NUCLEOTIDE SEQUENCE</scope>
    <source>
        <strain evidence="7">AGSA3-2</strain>
    </source>
</reference>
<dbReference type="CDD" id="cd08071">
    <property type="entry name" value="MPN_DUF2466"/>
    <property type="match status" value="1"/>
</dbReference>
<dbReference type="Gene3D" id="3.40.140.10">
    <property type="entry name" value="Cytidine Deaminase, domain 2"/>
    <property type="match status" value="1"/>
</dbReference>
<keyword evidence="8" id="KW-1185">Reference proteome</keyword>
<keyword evidence="4" id="KW-0862">Zinc</keyword>
<dbReference type="RefSeq" id="WP_082439156.1">
    <property type="nucleotide sequence ID" value="NZ_CP102389.1"/>
</dbReference>
<dbReference type="PANTHER" id="PTHR30471:SF3">
    <property type="entry name" value="UPF0758 PROTEIN YEES-RELATED"/>
    <property type="match status" value="1"/>
</dbReference>
<dbReference type="EMBL" id="JAJVKT010000016">
    <property type="protein sequence ID" value="MCE7509708.1"/>
    <property type="molecule type" value="Genomic_DNA"/>
</dbReference>
<dbReference type="AlphaFoldDB" id="A0A9Q3W7X3"/>
<evidence type="ECO:0000256" key="5">
    <source>
        <dbReference type="ARBA" id="ARBA00023049"/>
    </source>
</evidence>
<dbReference type="InterPro" id="IPR037518">
    <property type="entry name" value="MPN"/>
</dbReference>
<gene>
    <name evidence="7" type="primary">radC</name>
    <name evidence="7" type="ORF">LZG35_13770</name>
</gene>
<protein>
    <submittedName>
        <fullName evidence="7">DNA repair protein RadC</fullName>
    </submittedName>
</protein>
<dbReference type="PROSITE" id="PS50249">
    <property type="entry name" value="MPN"/>
    <property type="match status" value="1"/>
</dbReference>
<dbReference type="GO" id="GO:0008237">
    <property type="term" value="F:metallopeptidase activity"/>
    <property type="evidence" value="ECO:0007669"/>
    <property type="project" value="UniProtKB-KW"/>
</dbReference>
<evidence type="ECO:0000256" key="4">
    <source>
        <dbReference type="ARBA" id="ARBA00022833"/>
    </source>
</evidence>
<dbReference type="GO" id="GO:0046872">
    <property type="term" value="F:metal ion binding"/>
    <property type="evidence" value="ECO:0007669"/>
    <property type="project" value="UniProtKB-KW"/>
</dbReference>
<evidence type="ECO:0000256" key="2">
    <source>
        <dbReference type="ARBA" id="ARBA00022723"/>
    </source>
</evidence>
<dbReference type="Pfam" id="PF04002">
    <property type="entry name" value="RadC"/>
    <property type="match status" value="1"/>
</dbReference>
<dbReference type="NCBIfam" id="TIGR00608">
    <property type="entry name" value="radc"/>
    <property type="match status" value="1"/>
</dbReference>
<keyword evidence="2" id="KW-0479">Metal-binding</keyword>
<proteinExistence type="predicted"/>
<evidence type="ECO:0000313" key="7">
    <source>
        <dbReference type="EMBL" id="MCE7509708.1"/>
    </source>
</evidence>
<dbReference type="PANTHER" id="PTHR30471">
    <property type="entry name" value="DNA REPAIR PROTEIN RADC"/>
    <property type="match status" value="1"/>
</dbReference>
<dbReference type="InterPro" id="IPR001405">
    <property type="entry name" value="UPF0758"/>
</dbReference>
<keyword evidence="5" id="KW-0482">Metalloprotease</keyword>
<keyword evidence="1" id="KW-0645">Protease</keyword>
<dbReference type="SUPFAM" id="SSF102712">
    <property type="entry name" value="JAB1/MPN domain"/>
    <property type="match status" value="1"/>
</dbReference>
<accession>A0A9Q3W7X3</accession>
<name>A0A9Q3W7X3_9GAMM</name>